<sequence length="131" mass="13935">MFNVLLGSVTFGEKLEVAEGTQRLAERLLDSLFVCTSEPFLHYMVKTNIDMSPRKRVRGITINEGGSNPLKRGRQEPPTGGFYAAVHTVLADTPLAAPSGPTNSVDVTPGTDAQDQSDAPGTDSPTYGAIV</sequence>
<evidence type="ECO:0000313" key="2">
    <source>
        <dbReference type="EnsemblPlants" id="PGSC0003DMT400097749"/>
    </source>
</evidence>
<feature type="region of interest" description="Disordered" evidence="1">
    <location>
        <begin position="60"/>
        <end position="81"/>
    </location>
</feature>
<keyword evidence="3" id="KW-1185">Reference proteome</keyword>
<dbReference type="Proteomes" id="UP000011115">
    <property type="component" value="Unassembled WGS sequence"/>
</dbReference>
<reference evidence="3" key="1">
    <citation type="journal article" date="2011" name="Nature">
        <title>Genome sequence and analysis of the tuber crop potato.</title>
        <authorList>
            <consortium name="The Potato Genome Sequencing Consortium"/>
        </authorList>
    </citation>
    <scope>NUCLEOTIDE SEQUENCE [LARGE SCALE GENOMIC DNA]</scope>
    <source>
        <strain evidence="3">cv. DM1-3 516 R44</strain>
    </source>
</reference>
<accession>M1E1C0</accession>
<dbReference type="InParanoid" id="M1E1C0"/>
<protein>
    <recommendedName>
        <fullName evidence="4">Integrase core domain containing protein</fullName>
    </recommendedName>
</protein>
<dbReference type="EnsemblPlants" id="PGSC0003DMT400097749">
    <property type="protein sequence ID" value="PGSC0003DMT400097749"/>
    <property type="gene ID" value="PGSC0003DMG400047320"/>
</dbReference>
<evidence type="ECO:0000313" key="3">
    <source>
        <dbReference type="Proteomes" id="UP000011115"/>
    </source>
</evidence>
<feature type="region of interest" description="Disordered" evidence="1">
    <location>
        <begin position="93"/>
        <end position="131"/>
    </location>
</feature>
<organism evidence="2 3">
    <name type="scientific">Solanum tuberosum</name>
    <name type="common">Potato</name>
    <dbReference type="NCBI Taxonomy" id="4113"/>
    <lineage>
        <taxon>Eukaryota</taxon>
        <taxon>Viridiplantae</taxon>
        <taxon>Streptophyta</taxon>
        <taxon>Embryophyta</taxon>
        <taxon>Tracheophyta</taxon>
        <taxon>Spermatophyta</taxon>
        <taxon>Magnoliopsida</taxon>
        <taxon>eudicotyledons</taxon>
        <taxon>Gunneridae</taxon>
        <taxon>Pentapetalae</taxon>
        <taxon>asterids</taxon>
        <taxon>lamiids</taxon>
        <taxon>Solanales</taxon>
        <taxon>Solanaceae</taxon>
        <taxon>Solanoideae</taxon>
        <taxon>Solaneae</taxon>
        <taxon>Solanum</taxon>
    </lineage>
</organism>
<dbReference type="PaxDb" id="4113-PGSC0003DMT400097749"/>
<dbReference type="HOGENOM" id="CLU_083482_0_0_1"/>
<evidence type="ECO:0000256" key="1">
    <source>
        <dbReference type="SAM" id="MobiDB-lite"/>
    </source>
</evidence>
<name>M1E1C0_SOLTU</name>
<feature type="compositionally biased region" description="Polar residues" evidence="1">
    <location>
        <begin position="100"/>
        <end position="125"/>
    </location>
</feature>
<dbReference type="AlphaFoldDB" id="M1E1C0"/>
<reference evidence="2" key="2">
    <citation type="submission" date="2015-06" db="UniProtKB">
        <authorList>
            <consortium name="EnsemblPlants"/>
        </authorList>
    </citation>
    <scope>IDENTIFICATION</scope>
    <source>
        <strain evidence="2">DM1-3 516 R44</strain>
    </source>
</reference>
<evidence type="ECO:0008006" key="4">
    <source>
        <dbReference type="Google" id="ProtNLM"/>
    </source>
</evidence>
<proteinExistence type="predicted"/>
<dbReference type="Gramene" id="PGSC0003DMT400097749">
    <property type="protein sequence ID" value="PGSC0003DMT400097749"/>
    <property type="gene ID" value="PGSC0003DMG400047320"/>
</dbReference>